<reference evidence="2" key="2">
    <citation type="submission" date="2020-11" db="EMBL/GenBank/DDBJ databases">
        <authorList>
            <person name="McCartney M.A."/>
            <person name="Auch B."/>
            <person name="Kono T."/>
            <person name="Mallez S."/>
            <person name="Becker A."/>
            <person name="Gohl D.M."/>
            <person name="Silverstein K.A.T."/>
            <person name="Koren S."/>
            <person name="Bechman K.B."/>
            <person name="Herman A."/>
            <person name="Abrahante J.E."/>
            <person name="Garbe J."/>
        </authorList>
    </citation>
    <scope>NUCLEOTIDE SEQUENCE</scope>
    <source>
        <strain evidence="2">Duluth1</strain>
        <tissue evidence="2">Whole animal</tissue>
    </source>
</reference>
<gene>
    <name evidence="2" type="ORF">DPMN_015811</name>
</gene>
<dbReference type="Proteomes" id="UP000828390">
    <property type="component" value="Unassembled WGS sequence"/>
</dbReference>
<sequence length="152" mass="17366">MNTGKRTCSSTASETSTNTSLLETSVFEKSDLTAKNSSQAKNKTKSKPDSKKQKTMTTFVKNTQQDVRDSDITIEKRLDEISGKLSRVLTKDDSTFIKEMIKETVEQLKEKLLGNVLRRIEILESDSFEPKREIEMLKNENLTKTKQIEELQ</sequence>
<keyword evidence="3" id="KW-1185">Reference proteome</keyword>
<dbReference type="AlphaFoldDB" id="A0A9D4S4T5"/>
<feature type="region of interest" description="Disordered" evidence="1">
    <location>
        <begin position="1"/>
        <end position="56"/>
    </location>
</feature>
<proteinExistence type="predicted"/>
<feature type="compositionally biased region" description="Low complexity" evidence="1">
    <location>
        <begin position="7"/>
        <end position="25"/>
    </location>
</feature>
<evidence type="ECO:0000313" key="2">
    <source>
        <dbReference type="EMBL" id="KAH3891706.1"/>
    </source>
</evidence>
<reference evidence="2" key="1">
    <citation type="journal article" date="2019" name="bioRxiv">
        <title>The Genome of the Zebra Mussel, Dreissena polymorpha: A Resource for Invasive Species Research.</title>
        <authorList>
            <person name="McCartney M.A."/>
            <person name="Auch B."/>
            <person name="Kono T."/>
            <person name="Mallez S."/>
            <person name="Zhang Y."/>
            <person name="Obille A."/>
            <person name="Becker A."/>
            <person name="Abrahante J.E."/>
            <person name="Garbe J."/>
            <person name="Badalamenti J.P."/>
            <person name="Herman A."/>
            <person name="Mangelson H."/>
            <person name="Liachko I."/>
            <person name="Sullivan S."/>
            <person name="Sone E.D."/>
            <person name="Koren S."/>
            <person name="Silverstein K.A.T."/>
            <person name="Beckman K.B."/>
            <person name="Gohl D.M."/>
        </authorList>
    </citation>
    <scope>NUCLEOTIDE SEQUENCE</scope>
    <source>
        <strain evidence="2">Duluth1</strain>
        <tissue evidence="2">Whole animal</tissue>
    </source>
</reference>
<evidence type="ECO:0000256" key="1">
    <source>
        <dbReference type="SAM" id="MobiDB-lite"/>
    </source>
</evidence>
<dbReference type="EMBL" id="JAIWYP010000001">
    <property type="protein sequence ID" value="KAH3891706.1"/>
    <property type="molecule type" value="Genomic_DNA"/>
</dbReference>
<name>A0A9D4S4T5_DREPO</name>
<accession>A0A9D4S4T5</accession>
<comment type="caution">
    <text evidence="2">The sequence shown here is derived from an EMBL/GenBank/DDBJ whole genome shotgun (WGS) entry which is preliminary data.</text>
</comment>
<evidence type="ECO:0000313" key="3">
    <source>
        <dbReference type="Proteomes" id="UP000828390"/>
    </source>
</evidence>
<protein>
    <submittedName>
        <fullName evidence="2">Uncharacterized protein</fullName>
    </submittedName>
</protein>
<organism evidence="2 3">
    <name type="scientific">Dreissena polymorpha</name>
    <name type="common">Zebra mussel</name>
    <name type="synonym">Mytilus polymorpha</name>
    <dbReference type="NCBI Taxonomy" id="45954"/>
    <lineage>
        <taxon>Eukaryota</taxon>
        <taxon>Metazoa</taxon>
        <taxon>Spiralia</taxon>
        <taxon>Lophotrochozoa</taxon>
        <taxon>Mollusca</taxon>
        <taxon>Bivalvia</taxon>
        <taxon>Autobranchia</taxon>
        <taxon>Heteroconchia</taxon>
        <taxon>Euheterodonta</taxon>
        <taxon>Imparidentia</taxon>
        <taxon>Neoheterodontei</taxon>
        <taxon>Myida</taxon>
        <taxon>Dreissenoidea</taxon>
        <taxon>Dreissenidae</taxon>
        <taxon>Dreissena</taxon>
    </lineage>
</organism>